<feature type="signal peptide" evidence="1">
    <location>
        <begin position="1"/>
        <end position="29"/>
    </location>
</feature>
<name>A0A0D1EL74_9RHOB</name>
<keyword evidence="3" id="KW-1185">Reference proteome</keyword>
<sequence>MSKATTPFAGTVRCVPVCLLALLGMPAWAQVVGDCDTWQANARNVAWSDNRDDVTRTFGNGAIRLTLLDTEEPALAAFHILVTYPDPDAISLECRLVSAGGGLGFPSLSLSRAFGTYDPARGLTVEVPGLTDEGDALLVTFTINRATGEVTIP</sequence>
<dbReference type="RefSeq" id="WP_052500865.1">
    <property type="nucleotide sequence ID" value="NZ_FZPF01000005.1"/>
</dbReference>
<protein>
    <submittedName>
        <fullName evidence="2">Uncharacterized protein</fullName>
    </submittedName>
</protein>
<dbReference type="Proteomes" id="UP000032232">
    <property type="component" value="Unassembled WGS sequence"/>
</dbReference>
<accession>A0A0D1EL74</accession>
<dbReference type="EMBL" id="JYFE01000032">
    <property type="protein sequence ID" value="KIT16510.1"/>
    <property type="molecule type" value="Genomic_DNA"/>
</dbReference>
<comment type="caution">
    <text evidence="2">The sequence shown here is derived from an EMBL/GenBank/DDBJ whole genome shotgun (WGS) entry which is preliminary data.</text>
</comment>
<dbReference type="AlphaFoldDB" id="A0A0D1EL74"/>
<feature type="chain" id="PRO_5002240965" evidence="1">
    <location>
        <begin position="30"/>
        <end position="153"/>
    </location>
</feature>
<keyword evidence="1" id="KW-0732">Signal</keyword>
<evidence type="ECO:0000256" key="1">
    <source>
        <dbReference type="SAM" id="SignalP"/>
    </source>
</evidence>
<dbReference type="STRING" id="935700.jaqu_17380"/>
<dbReference type="OrthoDB" id="7862810at2"/>
<evidence type="ECO:0000313" key="2">
    <source>
        <dbReference type="EMBL" id="KIT16510.1"/>
    </source>
</evidence>
<gene>
    <name evidence="2" type="ORF">jaqu_17380</name>
</gene>
<organism evidence="2 3">
    <name type="scientific">Jannaschia aquimarina</name>
    <dbReference type="NCBI Taxonomy" id="935700"/>
    <lineage>
        <taxon>Bacteria</taxon>
        <taxon>Pseudomonadati</taxon>
        <taxon>Pseudomonadota</taxon>
        <taxon>Alphaproteobacteria</taxon>
        <taxon>Rhodobacterales</taxon>
        <taxon>Roseobacteraceae</taxon>
        <taxon>Jannaschia</taxon>
    </lineage>
</organism>
<evidence type="ECO:0000313" key="3">
    <source>
        <dbReference type="Proteomes" id="UP000032232"/>
    </source>
</evidence>
<proteinExistence type="predicted"/>
<reference evidence="2 3" key="1">
    <citation type="submission" date="2015-02" db="EMBL/GenBank/DDBJ databases">
        <title>Genome Sequence of Jannaschia aquimarina DSM28248, a member of the Roseobacter clade.</title>
        <authorList>
            <person name="Voget S."/>
            <person name="Daniel R."/>
        </authorList>
    </citation>
    <scope>NUCLEOTIDE SEQUENCE [LARGE SCALE GENOMIC DNA]</scope>
    <source>
        <strain evidence="2 3">GSW-M26</strain>
    </source>
</reference>
<dbReference type="PATRIC" id="fig|935700.4.peg.1802"/>